<dbReference type="Proteomes" id="UP000053558">
    <property type="component" value="Unassembled WGS sequence"/>
</dbReference>
<dbReference type="Gene3D" id="1.10.30.10">
    <property type="entry name" value="High mobility group box domain"/>
    <property type="match status" value="1"/>
</dbReference>
<feature type="region of interest" description="Disordered" evidence="1">
    <location>
        <begin position="1"/>
        <end position="33"/>
    </location>
</feature>
<accession>A0A5M3MNS7</accession>
<reference evidence="3" key="1">
    <citation type="journal article" date="2012" name="Science">
        <title>The Paleozoic origin of enzymatic lignin decomposition reconstructed from 31 fungal genomes.</title>
        <authorList>
            <person name="Floudas D."/>
            <person name="Binder M."/>
            <person name="Riley R."/>
            <person name="Barry K."/>
            <person name="Blanchette R.A."/>
            <person name="Henrissat B."/>
            <person name="Martinez A.T."/>
            <person name="Otillar R."/>
            <person name="Spatafora J.W."/>
            <person name="Yadav J.S."/>
            <person name="Aerts A."/>
            <person name="Benoit I."/>
            <person name="Boyd A."/>
            <person name="Carlson A."/>
            <person name="Copeland A."/>
            <person name="Coutinho P.M."/>
            <person name="de Vries R.P."/>
            <person name="Ferreira P."/>
            <person name="Findley K."/>
            <person name="Foster B."/>
            <person name="Gaskell J."/>
            <person name="Glotzer D."/>
            <person name="Gorecki P."/>
            <person name="Heitman J."/>
            <person name="Hesse C."/>
            <person name="Hori C."/>
            <person name="Igarashi K."/>
            <person name="Jurgens J.A."/>
            <person name="Kallen N."/>
            <person name="Kersten P."/>
            <person name="Kohler A."/>
            <person name="Kuees U."/>
            <person name="Kumar T.K.A."/>
            <person name="Kuo A."/>
            <person name="LaButti K."/>
            <person name="Larrondo L.F."/>
            <person name="Lindquist E."/>
            <person name="Ling A."/>
            <person name="Lombard V."/>
            <person name="Lucas S."/>
            <person name="Lundell T."/>
            <person name="Martin R."/>
            <person name="McLaughlin D.J."/>
            <person name="Morgenstern I."/>
            <person name="Morin E."/>
            <person name="Murat C."/>
            <person name="Nagy L.G."/>
            <person name="Nolan M."/>
            <person name="Ohm R.A."/>
            <person name="Patyshakuliyeva A."/>
            <person name="Rokas A."/>
            <person name="Ruiz-Duenas F.J."/>
            <person name="Sabat G."/>
            <person name="Salamov A."/>
            <person name="Samejima M."/>
            <person name="Schmutz J."/>
            <person name="Slot J.C."/>
            <person name="St John F."/>
            <person name="Stenlid J."/>
            <person name="Sun H."/>
            <person name="Sun S."/>
            <person name="Syed K."/>
            <person name="Tsang A."/>
            <person name="Wiebenga A."/>
            <person name="Young D."/>
            <person name="Pisabarro A."/>
            <person name="Eastwood D.C."/>
            <person name="Martin F."/>
            <person name="Cullen D."/>
            <person name="Grigoriev I.V."/>
            <person name="Hibbett D.S."/>
        </authorList>
    </citation>
    <scope>NUCLEOTIDE SEQUENCE [LARGE SCALE GENOMIC DNA]</scope>
    <source>
        <strain evidence="3">RWD-64-598 SS2</strain>
    </source>
</reference>
<dbReference type="InterPro" id="IPR036910">
    <property type="entry name" value="HMG_box_dom_sf"/>
</dbReference>
<dbReference type="GeneID" id="19203309"/>
<proteinExistence type="predicted"/>
<dbReference type="KEGG" id="cput:CONPUDRAFT_154699"/>
<evidence type="ECO:0000256" key="1">
    <source>
        <dbReference type="SAM" id="MobiDB-lite"/>
    </source>
</evidence>
<organism evidence="2 3">
    <name type="scientific">Coniophora puteana (strain RWD-64-598)</name>
    <name type="common">Brown rot fungus</name>
    <dbReference type="NCBI Taxonomy" id="741705"/>
    <lineage>
        <taxon>Eukaryota</taxon>
        <taxon>Fungi</taxon>
        <taxon>Dikarya</taxon>
        <taxon>Basidiomycota</taxon>
        <taxon>Agaricomycotina</taxon>
        <taxon>Agaricomycetes</taxon>
        <taxon>Agaricomycetidae</taxon>
        <taxon>Boletales</taxon>
        <taxon>Coniophorineae</taxon>
        <taxon>Coniophoraceae</taxon>
        <taxon>Coniophora</taxon>
    </lineage>
</organism>
<feature type="compositionally biased region" description="Polar residues" evidence="1">
    <location>
        <begin position="414"/>
        <end position="423"/>
    </location>
</feature>
<name>A0A5M3MNS7_CONPW</name>
<protein>
    <submittedName>
        <fullName evidence="2">Uncharacterized protein</fullName>
    </submittedName>
</protein>
<feature type="compositionally biased region" description="Low complexity" evidence="1">
    <location>
        <begin position="396"/>
        <end position="409"/>
    </location>
</feature>
<sequence>MSSTPPAEGTPPPVASKAKRTQEQIRESSRRREALMEAISKQRSLGLQGAMDISEAYDVPLPWVSTQVFLGAEQQAKEAQPRSNAFGAFVKHIHATRVANHEENVGGSGAMVSASKVASEEWAKLSPEEKLEWAERSRQAQEQKASEAKKVVKKVRSEHIGNTIQGTFRKIDPVLLELQQATNCHICYIVTRNDVMDQYAPRSTTSKRLDDACLMLFKHTVEELSLRLDAYVAGGIAQLAAVTGERKTTLLRRIIREQILHRLCKLLQSRGISREELPAMVEWQNHEGTVIRWGVELVGYPGGVIKNPNDVSSVSLLQQIETAIRTGDCFWRELSDEQWNARKAAHDQRVLAGPLKAAGTKRRRTNTTLQPGAAASTPASPPTANSAITHPPPSTPLLTLSPTPSSSFPPALPQSQFSPALSQSQSQYQHLTGIVEYTHALRLL</sequence>
<gene>
    <name evidence="2" type="ORF">CONPUDRAFT_154699</name>
</gene>
<dbReference type="OrthoDB" id="3253416at2759"/>
<dbReference type="EMBL" id="JH711579">
    <property type="protein sequence ID" value="EIW80687.1"/>
    <property type="molecule type" value="Genomic_DNA"/>
</dbReference>
<keyword evidence="3" id="KW-1185">Reference proteome</keyword>
<feature type="compositionally biased region" description="Basic and acidic residues" evidence="1">
    <location>
        <begin position="20"/>
        <end position="33"/>
    </location>
</feature>
<comment type="caution">
    <text evidence="2">The sequence shown here is derived from an EMBL/GenBank/DDBJ whole genome shotgun (WGS) entry which is preliminary data.</text>
</comment>
<evidence type="ECO:0000313" key="2">
    <source>
        <dbReference type="EMBL" id="EIW80687.1"/>
    </source>
</evidence>
<dbReference type="OMA" id="HAGANIM"/>
<evidence type="ECO:0000313" key="3">
    <source>
        <dbReference type="Proteomes" id="UP000053558"/>
    </source>
</evidence>
<dbReference type="AlphaFoldDB" id="A0A5M3MNS7"/>
<dbReference type="SUPFAM" id="SSF47095">
    <property type="entry name" value="HMG-box"/>
    <property type="match status" value="1"/>
</dbReference>
<feature type="region of interest" description="Disordered" evidence="1">
    <location>
        <begin position="343"/>
        <end position="423"/>
    </location>
</feature>
<dbReference type="CDD" id="cd00084">
    <property type="entry name" value="HMG-box_SF"/>
    <property type="match status" value="1"/>
</dbReference>
<dbReference type="RefSeq" id="XP_007769572.1">
    <property type="nucleotide sequence ID" value="XM_007771382.1"/>
</dbReference>
<feature type="compositionally biased region" description="Low complexity" evidence="1">
    <location>
        <begin position="373"/>
        <end position="389"/>
    </location>
</feature>